<sequence>MKKKQKLLIAVAGSIILIVLALLLNGMFSNDTTDQASSPDMKEISITLQVQEDEVSSDSFEVMNDTTLMELMEDNFDVATSDEGFVQAIDGYEQDKDKGLYWIFEANEEMVEVSAEEFVPEDGDEIMWMLTSF</sequence>
<keyword evidence="1" id="KW-0812">Transmembrane</keyword>
<feature type="domain" description="Transcobalamin-like C-terminal" evidence="2">
    <location>
        <begin position="65"/>
        <end position="131"/>
    </location>
</feature>
<gene>
    <name evidence="3" type="ORF">AKA01nite_15400</name>
</gene>
<reference evidence="3 4" key="1">
    <citation type="submission" date="2019-07" db="EMBL/GenBank/DDBJ databases">
        <title>Whole genome shotgun sequence of Alkalibacterium kapii NBRC 103247.</title>
        <authorList>
            <person name="Hosoyama A."/>
            <person name="Uohara A."/>
            <person name="Ohji S."/>
            <person name="Ichikawa N."/>
        </authorList>
    </citation>
    <scope>NUCLEOTIDE SEQUENCE [LARGE SCALE GENOMIC DNA]</scope>
    <source>
        <strain evidence="3 4">NBRC 103247</strain>
    </source>
</reference>
<keyword evidence="1" id="KW-0472">Membrane</keyword>
<evidence type="ECO:0000313" key="3">
    <source>
        <dbReference type="EMBL" id="GEK91918.1"/>
    </source>
</evidence>
<organism evidence="3 4">
    <name type="scientific">Alkalibacterium kapii</name>
    <dbReference type="NCBI Taxonomy" id="426704"/>
    <lineage>
        <taxon>Bacteria</taxon>
        <taxon>Bacillati</taxon>
        <taxon>Bacillota</taxon>
        <taxon>Bacilli</taxon>
        <taxon>Lactobacillales</taxon>
        <taxon>Carnobacteriaceae</taxon>
        <taxon>Alkalibacterium</taxon>
    </lineage>
</organism>
<evidence type="ECO:0000313" key="4">
    <source>
        <dbReference type="Proteomes" id="UP000321662"/>
    </source>
</evidence>
<evidence type="ECO:0000256" key="1">
    <source>
        <dbReference type="SAM" id="Phobius"/>
    </source>
</evidence>
<keyword evidence="4" id="KW-1185">Reference proteome</keyword>
<dbReference type="OrthoDB" id="2870483at2"/>
<dbReference type="Gene3D" id="2.170.130.30">
    <property type="match status" value="1"/>
</dbReference>
<name>A0A511AUN6_9LACT</name>
<dbReference type="Pfam" id="PF14478">
    <property type="entry name" value="DUF4430"/>
    <property type="match status" value="1"/>
</dbReference>
<dbReference type="RefSeq" id="WP_146924726.1">
    <property type="nucleotide sequence ID" value="NZ_BJUY01000022.1"/>
</dbReference>
<dbReference type="AlphaFoldDB" id="A0A511AUN6"/>
<accession>A0A511AUN6</accession>
<feature type="transmembrane region" description="Helical" evidence="1">
    <location>
        <begin position="7"/>
        <end position="28"/>
    </location>
</feature>
<keyword evidence="1" id="KW-1133">Transmembrane helix</keyword>
<comment type="caution">
    <text evidence="3">The sequence shown here is derived from an EMBL/GenBank/DDBJ whole genome shotgun (WGS) entry which is preliminary data.</text>
</comment>
<proteinExistence type="predicted"/>
<dbReference type="Proteomes" id="UP000321662">
    <property type="component" value="Unassembled WGS sequence"/>
</dbReference>
<evidence type="ECO:0000259" key="2">
    <source>
        <dbReference type="Pfam" id="PF14478"/>
    </source>
</evidence>
<protein>
    <recommendedName>
        <fullName evidence="2">Transcobalamin-like C-terminal domain-containing protein</fullName>
    </recommendedName>
</protein>
<dbReference type="EMBL" id="BJUY01000022">
    <property type="protein sequence ID" value="GEK91918.1"/>
    <property type="molecule type" value="Genomic_DNA"/>
</dbReference>
<dbReference type="InterPro" id="IPR027954">
    <property type="entry name" value="Transcobalamin-like_C"/>
</dbReference>